<evidence type="ECO:0000313" key="2">
    <source>
        <dbReference type="EMBL" id="BAZ85932.1"/>
    </source>
</evidence>
<feature type="domain" description="Xylose isomerase-like TIM barrel" evidence="1">
    <location>
        <begin position="27"/>
        <end position="268"/>
    </location>
</feature>
<dbReference type="InterPro" id="IPR036237">
    <property type="entry name" value="Xyl_isomerase-like_sf"/>
</dbReference>
<dbReference type="Proteomes" id="UP000218702">
    <property type="component" value="Chromosome"/>
</dbReference>
<reference evidence="2 3" key="1">
    <citation type="submission" date="2017-06" db="EMBL/GenBank/DDBJ databases">
        <title>Genome sequencing of cyanobaciteial culture collection at National Institute for Environmental Studies (NIES).</title>
        <authorList>
            <person name="Hirose Y."/>
            <person name="Shimura Y."/>
            <person name="Fujisawa T."/>
            <person name="Nakamura Y."/>
            <person name="Kawachi M."/>
        </authorList>
    </citation>
    <scope>NUCLEOTIDE SEQUENCE [LARGE SCALE GENOMIC DNA]</scope>
    <source>
        <strain evidence="2 3">NIES-806</strain>
    </source>
</reference>
<dbReference type="EC" id="4.2.1.44" evidence="2"/>
<dbReference type="SUPFAM" id="SSF51658">
    <property type="entry name" value="Xylose isomerase-like"/>
    <property type="match status" value="1"/>
</dbReference>
<dbReference type="EMBL" id="AP018316">
    <property type="protein sequence ID" value="BAZ85932.1"/>
    <property type="molecule type" value="Genomic_DNA"/>
</dbReference>
<gene>
    <name evidence="2" type="primary">iolE</name>
    <name evidence="2" type="ORF">NIES806_21360</name>
</gene>
<organism evidence="2 3">
    <name type="scientific">Dolichospermum compactum NIES-806</name>
    <dbReference type="NCBI Taxonomy" id="1973481"/>
    <lineage>
        <taxon>Bacteria</taxon>
        <taxon>Bacillati</taxon>
        <taxon>Cyanobacteriota</taxon>
        <taxon>Cyanophyceae</taxon>
        <taxon>Nostocales</taxon>
        <taxon>Aphanizomenonaceae</taxon>
        <taxon>Dolichospermum</taxon>
        <taxon>Dolichospermum compactum</taxon>
    </lineage>
</organism>
<dbReference type="InterPro" id="IPR013022">
    <property type="entry name" value="Xyl_isomerase-like_TIM-brl"/>
</dbReference>
<evidence type="ECO:0000313" key="3">
    <source>
        <dbReference type="Proteomes" id="UP000218702"/>
    </source>
</evidence>
<dbReference type="Pfam" id="PF01261">
    <property type="entry name" value="AP_endonuc_2"/>
    <property type="match status" value="1"/>
</dbReference>
<dbReference type="KEGG" id="dcm:NIES806_21360"/>
<dbReference type="PANTHER" id="PTHR12110">
    <property type="entry name" value="HYDROXYPYRUVATE ISOMERASE"/>
    <property type="match status" value="1"/>
</dbReference>
<name>A0A1Z4V330_9CYAN</name>
<dbReference type="AlphaFoldDB" id="A0A1Z4V330"/>
<proteinExistence type="predicted"/>
<dbReference type="Gene3D" id="3.20.20.150">
    <property type="entry name" value="Divalent-metal-dependent TIM barrel enzymes"/>
    <property type="match status" value="1"/>
</dbReference>
<protein>
    <submittedName>
        <fullName evidence="2">Inosose dehydratase</fullName>
        <ecNumber evidence="2">4.2.1.44</ecNumber>
    </submittedName>
</protein>
<dbReference type="PANTHER" id="PTHR12110:SF53">
    <property type="entry name" value="BLR5974 PROTEIN"/>
    <property type="match status" value="1"/>
</dbReference>
<sequence length="278" mass="31317">MLKSNINSLNIGCAAWGWREVEIPEYFHWIANQGIRSVEVNAHPQAPKHLLHDGDDQAVSKIADWAKEAGVDIICIAGRNNFTLSDANELETEIKRVERFVDSAEKLGAKFVRLLSGDHRNDYILPDVFPLLHYAFNKIGDYAEEQGIQITIENHGGPTATGQRVARMMEGIKSPAVGINYDPANFLNQGTDPLMALRYILPWVNYSHWKDVQWVNGSPQFCAFGEGEIVWEPIIKELLNAGYQGYWVVEYEETSDVEQGTKESLNNLSQVLQKFAVV</sequence>
<evidence type="ECO:0000259" key="1">
    <source>
        <dbReference type="Pfam" id="PF01261"/>
    </source>
</evidence>
<keyword evidence="2" id="KW-0456">Lyase</keyword>
<keyword evidence="3" id="KW-1185">Reference proteome</keyword>
<dbReference type="GO" id="GO:0050114">
    <property type="term" value="F:myo-inosose-2 dehydratase activity"/>
    <property type="evidence" value="ECO:0007669"/>
    <property type="project" value="UniProtKB-EC"/>
</dbReference>
<dbReference type="InterPro" id="IPR050312">
    <property type="entry name" value="IolE/XylAMocC-like"/>
</dbReference>
<accession>A0A1Z4V330</accession>
<dbReference type="RefSeq" id="WP_096667118.1">
    <property type="nucleotide sequence ID" value="NZ_AP018316.1"/>
</dbReference>
<dbReference type="OrthoDB" id="2565558at2"/>